<proteinExistence type="predicted"/>
<dbReference type="InterPro" id="IPR036719">
    <property type="entry name" value="Neuro-gated_channel_TM_sf"/>
</dbReference>
<feature type="transmembrane region" description="Helical" evidence="2">
    <location>
        <begin position="77"/>
        <end position="98"/>
    </location>
</feature>
<feature type="compositionally biased region" description="Acidic residues" evidence="1">
    <location>
        <begin position="12"/>
        <end position="24"/>
    </location>
</feature>
<organism evidence="3 4">
    <name type="scientific">Oikopleura dioica</name>
    <name type="common">Tunicate</name>
    <dbReference type="NCBI Taxonomy" id="34765"/>
    <lineage>
        <taxon>Eukaryota</taxon>
        <taxon>Metazoa</taxon>
        <taxon>Chordata</taxon>
        <taxon>Tunicata</taxon>
        <taxon>Appendicularia</taxon>
        <taxon>Copelata</taxon>
        <taxon>Oikopleuridae</taxon>
        <taxon>Oikopleura</taxon>
    </lineage>
</organism>
<evidence type="ECO:0000256" key="1">
    <source>
        <dbReference type="SAM" id="MobiDB-lite"/>
    </source>
</evidence>
<sequence>MGPPPDRPQEKTDEEAAAEAEEINDVLDEVKSTTERLLKEILEEIVCINKATHEGDLGAAYEEEWKYAATVFDRTMAYFYILAIIILLISTLFTRFWLDTSPVTSV</sequence>
<dbReference type="Proteomes" id="UP001158576">
    <property type="component" value="Chromosome 2"/>
</dbReference>
<protein>
    <submittedName>
        <fullName evidence="3">Oidioi.mRNA.OKI2018_I69.chr2.g5352.t1.cds</fullName>
    </submittedName>
</protein>
<keyword evidence="4" id="KW-1185">Reference proteome</keyword>
<evidence type="ECO:0000256" key="2">
    <source>
        <dbReference type="SAM" id="Phobius"/>
    </source>
</evidence>
<dbReference type="EMBL" id="OU015567">
    <property type="protein sequence ID" value="CAG5111013.1"/>
    <property type="molecule type" value="Genomic_DNA"/>
</dbReference>
<dbReference type="SUPFAM" id="SSF90112">
    <property type="entry name" value="Neurotransmitter-gated ion-channel transmembrane pore"/>
    <property type="match status" value="1"/>
</dbReference>
<keyword evidence="2" id="KW-0812">Transmembrane</keyword>
<evidence type="ECO:0000313" key="3">
    <source>
        <dbReference type="EMBL" id="CAG5111013.1"/>
    </source>
</evidence>
<accession>A0ABN7T6P0</accession>
<evidence type="ECO:0000313" key="4">
    <source>
        <dbReference type="Proteomes" id="UP001158576"/>
    </source>
</evidence>
<keyword evidence="2" id="KW-1133">Transmembrane helix</keyword>
<gene>
    <name evidence="3" type="ORF">OKIOD_LOCUS14117</name>
</gene>
<feature type="region of interest" description="Disordered" evidence="1">
    <location>
        <begin position="1"/>
        <end position="24"/>
    </location>
</feature>
<name>A0ABN7T6P0_OIKDI</name>
<reference evidence="3 4" key="1">
    <citation type="submission" date="2021-04" db="EMBL/GenBank/DDBJ databases">
        <authorList>
            <person name="Bliznina A."/>
        </authorList>
    </citation>
    <scope>NUCLEOTIDE SEQUENCE [LARGE SCALE GENOMIC DNA]</scope>
</reference>
<keyword evidence="2" id="KW-0472">Membrane</keyword>